<dbReference type="PANTHER" id="PTHR33776:SF4">
    <property type="entry name" value="ENDONUCLEASE_EXONUCLEASE_PHOSPHATASE DOMAIN-CONTAINING PROTEIN"/>
    <property type="match status" value="1"/>
</dbReference>
<feature type="non-terminal residue" evidence="2">
    <location>
        <position position="257"/>
    </location>
</feature>
<evidence type="ECO:0000259" key="1">
    <source>
        <dbReference type="Pfam" id="PF14529"/>
    </source>
</evidence>
<accession>A0A1B6G6R6</accession>
<proteinExistence type="predicted"/>
<dbReference type="GO" id="GO:0003824">
    <property type="term" value="F:catalytic activity"/>
    <property type="evidence" value="ECO:0007669"/>
    <property type="project" value="InterPro"/>
</dbReference>
<dbReference type="SUPFAM" id="SSF56219">
    <property type="entry name" value="DNase I-like"/>
    <property type="match status" value="1"/>
</dbReference>
<name>A0A1B6G6R6_9HEMI</name>
<dbReference type="PANTHER" id="PTHR33776">
    <property type="entry name" value="ENDO/EXONUCLEASE/PHOSPHATASE DOMAIN-CONTAINING PROTEIN"/>
    <property type="match status" value="1"/>
</dbReference>
<protein>
    <recommendedName>
        <fullName evidence="1">Endonuclease/exonuclease/phosphatase domain-containing protein</fullName>
    </recommendedName>
</protein>
<gene>
    <name evidence="2" type="ORF">g.45500</name>
</gene>
<dbReference type="AlphaFoldDB" id="A0A1B6G6R6"/>
<dbReference type="EMBL" id="GECZ01011637">
    <property type="protein sequence ID" value="JAS58132.1"/>
    <property type="molecule type" value="Transcribed_RNA"/>
</dbReference>
<sequence length="257" mass="29152">KVTLDKRRHLYILGIYRSPNASVDISLMHLAEALEEIPTNNSTICIFGDFNINNLTTSRENTVLCELLSSLDISRLPLPPTRITRTSATSIDLVCTNLKPHEVRVQVTNTGISDHTGQLCFLEVPSCLKKSSTSIRRHLNEDNLLHLKSLLALQSWERVFQEDSAEHAYSNFIATFTAALDIACPLKTSRKKPSGTRPRVTYHPDALELKKSFIEAHESFMTSGREEDKLIANQRKKNYDMKLRSLRQEANETFLAR</sequence>
<evidence type="ECO:0000313" key="2">
    <source>
        <dbReference type="EMBL" id="JAS58132.1"/>
    </source>
</evidence>
<dbReference type="InterPro" id="IPR005135">
    <property type="entry name" value="Endo/exonuclease/phosphatase"/>
</dbReference>
<dbReference type="InterPro" id="IPR036691">
    <property type="entry name" value="Endo/exonu/phosph_ase_sf"/>
</dbReference>
<feature type="non-terminal residue" evidence="2">
    <location>
        <position position="1"/>
    </location>
</feature>
<feature type="domain" description="Endonuclease/exonuclease/phosphatase" evidence="1">
    <location>
        <begin position="11"/>
        <end position="116"/>
    </location>
</feature>
<dbReference type="Gene3D" id="3.60.10.10">
    <property type="entry name" value="Endonuclease/exonuclease/phosphatase"/>
    <property type="match status" value="1"/>
</dbReference>
<organism evidence="2">
    <name type="scientific">Cuerna arida</name>
    <dbReference type="NCBI Taxonomy" id="1464854"/>
    <lineage>
        <taxon>Eukaryota</taxon>
        <taxon>Metazoa</taxon>
        <taxon>Ecdysozoa</taxon>
        <taxon>Arthropoda</taxon>
        <taxon>Hexapoda</taxon>
        <taxon>Insecta</taxon>
        <taxon>Pterygota</taxon>
        <taxon>Neoptera</taxon>
        <taxon>Paraneoptera</taxon>
        <taxon>Hemiptera</taxon>
        <taxon>Auchenorrhyncha</taxon>
        <taxon>Membracoidea</taxon>
        <taxon>Cicadellidae</taxon>
        <taxon>Cicadellinae</taxon>
        <taxon>Proconiini</taxon>
        <taxon>Cuerna</taxon>
    </lineage>
</organism>
<reference evidence="2" key="1">
    <citation type="submission" date="2015-11" db="EMBL/GenBank/DDBJ databases">
        <title>De novo transcriptome assembly of four potential Pierce s Disease insect vectors from Arizona vineyards.</title>
        <authorList>
            <person name="Tassone E.E."/>
        </authorList>
    </citation>
    <scope>NUCLEOTIDE SEQUENCE</scope>
</reference>
<dbReference type="Pfam" id="PF14529">
    <property type="entry name" value="Exo_endo_phos_2"/>
    <property type="match status" value="1"/>
</dbReference>